<reference evidence="2 3" key="1">
    <citation type="submission" date="2024-05" db="EMBL/GenBank/DDBJ databases">
        <authorList>
            <person name="Wallberg A."/>
        </authorList>
    </citation>
    <scope>NUCLEOTIDE SEQUENCE [LARGE SCALE GENOMIC DNA]</scope>
</reference>
<comment type="caution">
    <text evidence="2">The sequence shown here is derived from an EMBL/GenBank/DDBJ whole genome shotgun (WGS) entry which is preliminary data.</text>
</comment>
<organism evidence="2 3">
    <name type="scientific">Meganyctiphanes norvegica</name>
    <name type="common">Northern krill</name>
    <name type="synonym">Thysanopoda norvegica</name>
    <dbReference type="NCBI Taxonomy" id="48144"/>
    <lineage>
        <taxon>Eukaryota</taxon>
        <taxon>Metazoa</taxon>
        <taxon>Ecdysozoa</taxon>
        <taxon>Arthropoda</taxon>
        <taxon>Crustacea</taxon>
        <taxon>Multicrustacea</taxon>
        <taxon>Malacostraca</taxon>
        <taxon>Eumalacostraca</taxon>
        <taxon>Eucarida</taxon>
        <taxon>Euphausiacea</taxon>
        <taxon>Euphausiidae</taxon>
        <taxon>Meganyctiphanes</taxon>
    </lineage>
</organism>
<dbReference type="AlphaFoldDB" id="A0AAV2PU57"/>
<proteinExistence type="predicted"/>
<gene>
    <name evidence="2" type="ORF">MNOR_LOCUS4283</name>
</gene>
<feature type="region of interest" description="Disordered" evidence="1">
    <location>
        <begin position="262"/>
        <end position="323"/>
    </location>
</feature>
<dbReference type="Proteomes" id="UP001497623">
    <property type="component" value="Unassembled WGS sequence"/>
</dbReference>
<evidence type="ECO:0000313" key="2">
    <source>
        <dbReference type="EMBL" id="CAL4064825.1"/>
    </source>
</evidence>
<protein>
    <submittedName>
        <fullName evidence="2">Uncharacterized protein</fullName>
    </submittedName>
</protein>
<evidence type="ECO:0000256" key="1">
    <source>
        <dbReference type="SAM" id="MobiDB-lite"/>
    </source>
</evidence>
<keyword evidence="3" id="KW-1185">Reference proteome</keyword>
<dbReference type="EMBL" id="CAXKWB010001558">
    <property type="protein sequence ID" value="CAL4064825.1"/>
    <property type="molecule type" value="Genomic_DNA"/>
</dbReference>
<evidence type="ECO:0000313" key="3">
    <source>
        <dbReference type="Proteomes" id="UP001497623"/>
    </source>
</evidence>
<feature type="non-terminal residue" evidence="2">
    <location>
        <position position="323"/>
    </location>
</feature>
<accession>A0AAV2PU57</accession>
<sequence length="323" mass="37301">MIPNERTSMGRREKPTFVLVQFREHRKIGFFSETVPKGWLIHGEEEITNEIYWPAIPKEETERSQKLLKTMIKTHATPLTGDYQWKTYGVTIMAFISEYNIGNSICDLIGESEPEDNVDEYREALRLLRKKGENELEVHLLKIKSKAKKGCKDVNYLIQKLREAIVEEKQIKLKKHTFDKEVLRARKDAENTLKKRIAEQVKLEERCSKKNKIPKGQVFQELEGYDLPSLNTGSKASGYLADEEIEGSQTVPFRSMENNQTKEPYVGFQDPGESAQGGYKLDNDRLSQDPWSMEHKQTEPAPNELFLNPMERASHYETGPGSY</sequence>
<name>A0AAV2PU57_MEGNR</name>
<feature type="compositionally biased region" description="Basic and acidic residues" evidence="1">
    <location>
        <begin position="281"/>
        <end position="298"/>
    </location>
</feature>